<feature type="region of interest" description="Disordered" evidence="4">
    <location>
        <begin position="256"/>
        <end position="276"/>
    </location>
</feature>
<dbReference type="GO" id="GO:0016798">
    <property type="term" value="F:hydrolase activity, acting on glycosyl bonds"/>
    <property type="evidence" value="ECO:0007669"/>
    <property type="project" value="UniProtKB-KW"/>
</dbReference>
<evidence type="ECO:0000256" key="3">
    <source>
        <dbReference type="ARBA" id="ARBA00023326"/>
    </source>
</evidence>
<keyword evidence="7" id="KW-1185">Reference proteome</keyword>
<protein>
    <submittedName>
        <fullName evidence="6">Fibronectin type III domain protein</fullName>
    </submittedName>
</protein>
<dbReference type="EMBL" id="AEJB01000063">
    <property type="protein sequence ID" value="ELP70558.1"/>
    <property type="molecule type" value="Genomic_DNA"/>
</dbReference>
<dbReference type="PATRIC" id="fig|698760.3.peg.809"/>
<organism evidence="6 7">
    <name type="scientific">Streptomyces turgidiscabies (strain Car8)</name>
    <dbReference type="NCBI Taxonomy" id="698760"/>
    <lineage>
        <taxon>Bacteria</taxon>
        <taxon>Bacillati</taxon>
        <taxon>Actinomycetota</taxon>
        <taxon>Actinomycetes</taxon>
        <taxon>Kitasatosporales</taxon>
        <taxon>Streptomycetaceae</taxon>
        <taxon>Streptomyces</taxon>
    </lineage>
</organism>
<keyword evidence="2" id="KW-0326">Glycosidase</keyword>
<evidence type="ECO:0000313" key="7">
    <source>
        <dbReference type="Proteomes" id="UP000010931"/>
    </source>
</evidence>
<feature type="compositionally biased region" description="Low complexity" evidence="4">
    <location>
        <begin position="166"/>
        <end position="182"/>
    </location>
</feature>
<dbReference type="SUPFAM" id="SSF49265">
    <property type="entry name" value="Fibronectin type III"/>
    <property type="match status" value="2"/>
</dbReference>
<proteinExistence type="predicted"/>
<feature type="compositionally biased region" description="Basic and acidic residues" evidence="4">
    <location>
        <begin position="151"/>
        <end position="163"/>
    </location>
</feature>
<keyword evidence="3" id="KW-0119">Carbohydrate metabolism</keyword>
<keyword evidence="1" id="KW-0677">Repeat</keyword>
<dbReference type="CDD" id="cd00063">
    <property type="entry name" value="FN3"/>
    <property type="match status" value="2"/>
</dbReference>
<dbReference type="InterPro" id="IPR013783">
    <property type="entry name" value="Ig-like_fold"/>
</dbReference>
<dbReference type="PANTHER" id="PTHR46708:SF2">
    <property type="entry name" value="FIBRONECTIN TYPE-III DOMAIN-CONTAINING PROTEIN"/>
    <property type="match status" value="1"/>
</dbReference>
<gene>
    <name evidence="6" type="ORF">STRTUCAR8_00645</name>
</gene>
<name>L7FGP3_STRT8</name>
<feature type="domain" description="Fibronectin type-III" evidence="5">
    <location>
        <begin position="181"/>
        <end position="268"/>
    </location>
</feature>
<keyword evidence="3" id="KW-0624">Polysaccharide degradation</keyword>
<keyword evidence="2" id="KW-0378">Hydrolase</keyword>
<dbReference type="InterPro" id="IPR003961">
    <property type="entry name" value="FN3_dom"/>
</dbReference>
<feature type="domain" description="Fibronectin type-III" evidence="5">
    <location>
        <begin position="84"/>
        <end position="171"/>
    </location>
</feature>
<dbReference type="SMART" id="SM00060">
    <property type="entry name" value="FN3"/>
    <property type="match status" value="3"/>
</dbReference>
<dbReference type="PROSITE" id="PS50853">
    <property type="entry name" value="FN3"/>
    <property type="match status" value="3"/>
</dbReference>
<dbReference type="Pfam" id="PF00041">
    <property type="entry name" value="fn3"/>
    <property type="match status" value="2"/>
</dbReference>
<feature type="region of interest" description="Disordered" evidence="4">
    <location>
        <begin position="150"/>
        <end position="201"/>
    </location>
</feature>
<dbReference type="Proteomes" id="UP000010931">
    <property type="component" value="Unassembled WGS sequence"/>
</dbReference>
<dbReference type="InterPro" id="IPR036116">
    <property type="entry name" value="FN3_sf"/>
</dbReference>
<feature type="domain" description="Fibronectin type-III" evidence="5">
    <location>
        <begin position="276"/>
        <end position="372"/>
    </location>
</feature>
<accession>L7FGP3</accession>
<dbReference type="GO" id="GO:0000272">
    <property type="term" value="P:polysaccharide catabolic process"/>
    <property type="evidence" value="ECO:0007669"/>
    <property type="project" value="UniProtKB-KW"/>
</dbReference>
<evidence type="ECO:0000313" key="6">
    <source>
        <dbReference type="EMBL" id="ELP70558.1"/>
    </source>
</evidence>
<dbReference type="STRING" id="85558.T45_07116"/>
<dbReference type="PANTHER" id="PTHR46708">
    <property type="entry name" value="TENASCIN"/>
    <property type="match status" value="1"/>
</dbReference>
<dbReference type="InterPro" id="IPR050991">
    <property type="entry name" value="ECM_Regulatory_Proteins"/>
</dbReference>
<evidence type="ECO:0000259" key="5">
    <source>
        <dbReference type="PROSITE" id="PS50853"/>
    </source>
</evidence>
<reference evidence="6 7" key="1">
    <citation type="journal article" date="2011" name="Plasmid">
        <title>Streptomyces turgidiscabies Car8 contains a modular pathogenicity island that shares virulence genes with other actinobacterial plant pathogens.</title>
        <authorList>
            <person name="Huguet-Tapia J.C."/>
            <person name="Badger J.H."/>
            <person name="Loria R."/>
            <person name="Pettis G.S."/>
        </authorList>
    </citation>
    <scope>NUCLEOTIDE SEQUENCE [LARGE SCALE GENOMIC DNA]</scope>
    <source>
        <strain evidence="6 7">Car8</strain>
    </source>
</reference>
<evidence type="ECO:0000256" key="1">
    <source>
        <dbReference type="ARBA" id="ARBA00022737"/>
    </source>
</evidence>
<sequence>MGRAPESVSGAATTAHGALAPLLMRTYRRVHIGPDQYRAGWAEEGSAVRRAVRYVMSGCGALLFTVSCAWSGDGSGTESRPPSAPAGVTAAAGSATSVHVMWNRSPDGPEAVAYEVYRGEVKVREVTGSERMVDVVGLTPSTAYVFTVRARNSDGRSGPRSEGVRATTPAASAADTTAPTRPGRTRGRPLGSRSVQLSWEASTDERGVVSYDVYQGASRIHTVAGDRTTAVVTGLRPGARYTFGVRARDAADNVSPAGAPVRLTTAPGTDDGRATAPTGFRAATRRTDGAYYLDLSWIAPRADGVITEYEIQLDGRPATSLVWGGPAPRGRASYGFYVGRDAGVAYRVRIRARLPDGTWGGLSAERTAVTAP</sequence>
<dbReference type="AlphaFoldDB" id="L7FGP3"/>
<dbReference type="Gene3D" id="2.60.40.10">
    <property type="entry name" value="Immunoglobulins"/>
    <property type="match status" value="2"/>
</dbReference>
<evidence type="ECO:0000256" key="4">
    <source>
        <dbReference type="SAM" id="MobiDB-lite"/>
    </source>
</evidence>
<evidence type="ECO:0000256" key="2">
    <source>
        <dbReference type="ARBA" id="ARBA00023295"/>
    </source>
</evidence>
<comment type="caution">
    <text evidence="6">The sequence shown here is derived from an EMBL/GenBank/DDBJ whole genome shotgun (WGS) entry which is preliminary data.</text>
</comment>